<dbReference type="InterPro" id="IPR027417">
    <property type="entry name" value="P-loop_NTPase"/>
</dbReference>
<dbReference type="CDD" id="cd00544">
    <property type="entry name" value="CobU"/>
    <property type="match status" value="1"/>
</dbReference>
<comment type="pathway">
    <text evidence="6">Cofactor biosynthesis; adenosylcobalamin biosynthesis; adenosylcobalamin from cob(II)yrinate a,c-diamide: step 5/7.</text>
</comment>
<evidence type="ECO:0000256" key="5">
    <source>
        <dbReference type="ARBA" id="ARBA00004692"/>
    </source>
</evidence>
<sequence>MSLILVTGGVRSGKSRFAEELAEKTSGSVIYVATGEAWDEEMTARIEKHQARRPAHWGCVEAFGQLADVRAASAGYEVVLVDCLSTWVSNRLMSVPEPEWRSESITQEIVRDAKEWLAGVAEAGQSQTVIAVTSEVGLGGVAMSRLGRWFADVLGDVNQLTARQADTVYAIMAGIPWRIKG</sequence>
<organism evidence="18 19">
    <name type="scientific">Brevibacillus choshinensis</name>
    <dbReference type="NCBI Taxonomy" id="54911"/>
    <lineage>
        <taxon>Bacteria</taxon>
        <taxon>Bacillati</taxon>
        <taxon>Bacillota</taxon>
        <taxon>Bacilli</taxon>
        <taxon>Bacillales</taxon>
        <taxon>Paenibacillaceae</taxon>
        <taxon>Brevibacillus</taxon>
    </lineage>
</organism>
<evidence type="ECO:0000256" key="3">
    <source>
        <dbReference type="ARBA" id="ARBA00001522"/>
    </source>
</evidence>
<keyword evidence="13 18" id="KW-0418">Kinase</keyword>
<dbReference type="GO" id="GO:0043752">
    <property type="term" value="F:adenosylcobinamide kinase activity"/>
    <property type="evidence" value="ECO:0007669"/>
    <property type="project" value="UniProtKB-EC"/>
</dbReference>
<evidence type="ECO:0000256" key="14">
    <source>
        <dbReference type="ARBA" id="ARBA00022840"/>
    </source>
</evidence>
<comment type="catalytic activity">
    <reaction evidence="2">
        <text>adenosylcob(III)inamide phosphate + GTP + H(+) = adenosylcob(III)inamide-GDP + diphosphate</text>
        <dbReference type="Rhea" id="RHEA:22712"/>
        <dbReference type="ChEBI" id="CHEBI:15378"/>
        <dbReference type="ChEBI" id="CHEBI:33019"/>
        <dbReference type="ChEBI" id="CHEBI:37565"/>
        <dbReference type="ChEBI" id="CHEBI:58502"/>
        <dbReference type="ChEBI" id="CHEBI:60487"/>
        <dbReference type="EC" id="2.7.7.62"/>
    </reaction>
</comment>
<keyword evidence="12" id="KW-0547">Nucleotide-binding</keyword>
<evidence type="ECO:0000256" key="10">
    <source>
        <dbReference type="ARBA" id="ARBA00022573"/>
    </source>
</evidence>
<evidence type="ECO:0000256" key="6">
    <source>
        <dbReference type="ARBA" id="ARBA00005159"/>
    </source>
</evidence>
<comment type="similarity">
    <text evidence="7">Belongs to the CobU/CobP family.</text>
</comment>
<keyword evidence="10" id="KW-0169">Cobalamin biosynthesis</keyword>
<keyword evidence="14" id="KW-0067">ATP-binding</keyword>
<evidence type="ECO:0000256" key="9">
    <source>
        <dbReference type="ARBA" id="ARBA00012523"/>
    </source>
</evidence>
<keyword evidence="18" id="KW-0548">Nucleotidyltransferase</keyword>
<evidence type="ECO:0000313" key="19">
    <source>
        <dbReference type="Proteomes" id="UP000596248"/>
    </source>
</evidence>
<evidence type="ECO:0000256" key="1">
    <source>
        <dbReference type="ARBA" id="ARBA00000312"/>
    </source>
</evidence>
<evidence type="ECO:0000256" key="7">
    <source>
        <dbReference type="ARBA" id="ARBA00007490"/>
    </source>
</evidence>
<dbReference type="EC" id="2.7.1.156" evidence="8"/>
<proteinExistence type="inferred from homology"/>
<dbReference type="GO" id="GO:0008820">
    <property type="term" value="F:cobinamide phosphate guanylyltransferase activity"/>
    <property type="evidence" value="ECO:0007669"/>
    <property type="project" value="UniProtKB-EC"/>
</dbReference>
<dbReference type="Gene3D" id="3.40.50.300">
    <property type="entry name" value="P-loop containing nucleotide triphosphate hydrolases"/>
    <property type="match status" value="1"/>
</dbReference>
<reference evidence="18 19" key="1">
    <citation type="submission" date="2021-01" db="EMBL/GenBank/DDBJ databases">
        <title>Identification of strong promoters based on the transcriptome of Brevibacillus choshinensis.</title>
        <authorList>
            <person name="Yao D."/>
            <person name="Zhang K."/>
            <person name="Wu J."/>
        </authorList>
    </citation>
    <scope>NUCLEOTIDE SEQUENCE [LARGE SCALE GENOMIC DNA]</scope>
    <source>
        <strain evidence="18 19">HPD31-SP3</strain>
    </source>
</reference>
<dbReference type="EC" id="2.7.7.62" evidence="9"/>
<comment type="function">
    <text evidence="4">Catalyzes ATP-dependent phosphorylation of adenosylcobinamide and addition of GMP to adenosylcobinamide phosphate.</text>
</comment>
<dbReference type="RefSeq" id="WP_203355809.1">
    <property type="nucleotide sequence ID" value="NZ_CP069127.1"/>
</dbReference>
<dbReference type="Pfam" id="PF02283">
    <property type="entry name" value="CobU"/>
    <property type="match status" value="1"/>
</dbReference>
<dbReference type="EMBL" id="CP069127">
    <property type="protein sequence ID" value="QRG68811.1"/>
    <property type="molecule type" value="Genomic_DNA"/>
</dbReference>
<gene>
    <name evidence="18" type="primary">cobU</name>
    <name evidence="18" type="ORF">JNE38_06590</name>
</gene>
<evidence type="ECO:0000256" key="15">
    <source>
        <dbReference type="ARBA" id="ARBA00023134"/>
    </source>
</evidence>
<keyword evidence="19" id="KW-1185">Reference proteome</keyword>
<dbReference type="PANTHER" id="PTHR34848:SF1">
    <property type="entry name" value="BIFUNCTIONAL ADENOSYLCOBALAMIN BIOSYNTHESIS PROTEIN COBU"/>
    <property type="match status" value="1"/>
</dbReference>
<evidence type="ECO:0000256" key="2">
    <source>
        <dbReference type="ARBA" id="ARBA00000711"/>
    </source>
</evidence>
<evidence type="ECO:0000256" key="16">
    <source>
        <dbReference type="ARBA" id="ARBA00029570"/>
    </source>
</evidence>
<dbReference type="SUPFAM" id="SSF52540">
    <property type="entry name" value="P-loop containing nucleoside triphosphate hydrolases"/>
    <property type="match status" value="1"/>
</dbReference>
<evidence type="ECO:0000313" key="18">
    <source>
        <dbReference type="EMBL" id="QRG68811.1"/>
    </source>
</evidence>
<evidence type="ECO:0000256" key="12">
    <source>
        <dbReference type="ARBA" id="ARBA00022741"/>
    </source>
</evidence>
<evidence type="ECO:0000256" key="13">
    <source>
        <dbReference type="ARBA" id="ARBA00022777"/>
    </source>
</evidence>
<name>A0ABX7FTY4_BRECH</name>
<accession>A0ABX7FTY4</accession>
<keyword evidence="15" id="KW-0342">GTP-binding</keyword>
<dbReference type="NCBIfam" id="NF004469">
    <property type="entry name" value="PRK05800.1"/>
    <property type="match status" value="1"/>
</dbReference>
<comment type="catalytic activity">
    <reaction evidence="1">
        <text>adenosylcob(III)inamide + ATP = adenosylcob(III)inamide phosphate + ADP + H(+)</text>
        <dbReference type="Rhea" id="RHEA:15769"/>
        <dbReference type="ChEBI" id="CHEBI:2480"/>
        <dbReference type="ChEBI" id="CHEBI:15378"/>
        <dbReference type="ChEBI" id="CHEBI:30616"/>
        <dbReference type="ChEBI" id="CHEBI:58502"/>
        <dbReference type="ChEBI" id="CHEBI:456216"/>
        <dbReference type="EC" id="2.7.1.156"/>
    </reaction>
</comment>
<evidence type="ECO:0000256" key="11">
    <source>
        <dbReference type="ARBA" id="ARBA00022679"/>
    </source>
</evidence>
<dbReference type="InterPro" id="IPR003203">
    <property type="entry name" value="CobU/CobP"/>
</dbReference>
<comment type="pathway">
    <text evidence="5">Cofactor biosynthesis; adenosylcobalamin biosynthesis; adenosylcobalamin from cob(II)yrinate a,c-diamide: step 6/7.</text>
</comment>
<keyword evidence="11 18" id="KW-0808">Transferase</keyword>
<evidence type="ECO:0000256" key="8">
    <source>
        <dbReference type="ARBA" id="ARBA00012016"/>
    </source>
</evidence>
<evidence type="ECO:0000256" key="4">
    <source>
        <dbReference type="ARBA" id="ARBA00003889"/>
    </source>
</evidence>
<evidence type="ECO:0000256" key="17">
    <source>
        <dbReference type="ARBA" id="ARBA00030571"/>
    </source>
</evidence>
<dbReference type="Proteomes" id="UP000596248">
    <property type="component" value="Chromosome"/>
</dbReference>
<comment type="catalytic activity">
    <reaction evidence="3">
        <text>adenosylcob(III)inamide + GTP = adenosylcob(III)inamide phosphate + GDP + H(+)</text>
        <dbReference type="Rhea" id="RHEA:15765"/>
        <dbReference type="ChEBI" id="CHEBI:2480"/>
        <dbReference type="ChEBI" id="CHEBI:15378"/>
        <dbReference type="ChEBI" id="CHEBI:37565"/>
        <dbReference type="ChEBI" id="CHEBI:58189"/>
        <dbReference type="ChEBI" id="CHEBI:58502"/>
        <dbReference type="EC" id="2.7.1.156"/>
    </reaction>
</comment>
<dbReference type="PIRSF" id="PIRSF006135">
    <property type="entry name" value="CobU"/>
    <property type="match status" value="1"/>
</dbReference>
<dbReference type="PANTHER" id="PTHR34848">
    <property type="match status" value="1"/>
</dbReference>
<protein>
    <recommendedName>
        <fullName evidence="16">Adenosylcobinamide kinase</fullName>
        <ecNumber evidence="8">2.7.1.156</ecNumber>
        <ecNumber evidence="9">2.7.7.62</ecNumber>
    </recommendedName>
    <alternativeName>
        <fullName evidence="17">Adenosylcobinamide-phosphate guanylyltransferase</fullName>
    </alternativeName>
</protein>